<sequence>MSTADINDFLQRKGSVEIIVEIGSGSSTFQNIKKSVLVSSSTISNRLKDGVEIELFDVTHRPTEYGTQKRYELTPIGNRVFEWIQEIDMDSAVRELQRVQRKRDSKLDRLLDFVRRDMSLHDTENIWGDFPSDDGVENSFEEPIDEIEPEQLEEKRRKKRREKLENDLVGEMNLDEDTDEK</sequence>
<keyword evidence="3" id="KW-1185">Reference proteome</keyword>
<dbReference type="SUPFAM" id="SSF46785">
    <property type="entry name" value="Winged helix' DNA-binding domain"/>
    <property type="match status" value="1"/>
</dbReference>
<protein>
    <recommendedName>
        <fullName evidence="4">HTH hxlR-type domain-containing protein</fullName>
    </recommendedName>
</protein>
<dbReference type="InterPro" id="IPR036390">
    <property type="entry name" value="WH_DNA-bd_sf"/>
</dbReference>
<name>A0A1H6V229_9EURY</name>
<dbReference type="EMBL" id="FNYR01000013">
    <property type="protein sequence ID" value="SEI94670.1"/>
    <property type="molecule type" value="Genomic_DNA"/>
</dbReference>
<evidence type="ECO:0000313" key="2">
    <source>
        <dbReference type="EMBL" id="SEI94670.1"/>
    </source>
</evidence>
<organism evidence="2 3">
    <name type="scientific">Halohasta litchfieldiae</name>
    <dbReference type="NCBI Taxonomy" id="1073996"/>
    <lineage>
        <taxon>Archaea</taxon>
        <taxon>Methanobacteriati</taxon>
        <taxon>Methanobacteriota</taxon>
        <taxon>Stenosarchaea group</taxon>
        <taxon>Halobacteria</taxon>
        <taxon>Halobacteriales</taxon>
        <taxon>Haloferacaceae</taxon>
        <taxon>Halohasta</taxon>
    </lineage>
</organism>
<dbReference type="KEGG" id="hae:halTADL_1679"/>
<dbReference type="Proteomes" id="UP000198888">
    <property type="component" value="Unassembled WGS sequence"/>
</dbReference>
<reference evidence="2 3" key="1">
    <citation type="submission" date="2016-10" db="EMBL/GenBank/DDBJ databases">
        <authorList>
            <person name="de Groot N.N."/>
        </authorList>
    </citation>
    <scope>NUCLEOTIDE SEQUENCE [LARGE SCALE GENOMIC DNA]</scope>
    <source>
        <strain evidence="2 3">DSM 22187</strain>
    </source>
</reference>
<evidence type="ECO:0008006" key="4">
    <source>
        <dbReference type="Google" id="ProtNLM"/>
    </source>
</evidence>
<feature type="region of interest" description="Disordered" evidence="1">
    <location>
        <begin position="126"/>
        <end position="181"/>
    </location>
</feature>
<dbReference type="AlphaFoldDB" id="A0A1H6V229"/>
<accession>A0A1H6V229</accession>
<gene>
    <name evidence="2" type="ORF">SAMN05444271_11312</name>
</gene>
<dbReference type="GeneID" id="43932761"/>
<dbReference type="RefSeq" id="WP_143054144.1">
    <property type="nucleotide sequence ID" value="NZ_CP024845.1"/>
</dbReference>
<dbReference type="InterPro" id="IPR036388">
    <property type="entry name" value="WH-like_DNA-bd_sf"/>
</dbReference>
<feature type="compositionally biased region" description="Acidic residues" evidence="1">
    <location>
        <begin position="131"/>
        <end position="151"/>
    </location>
</feature>
<evidence type="ECO:0000256" key="1">
    <source>
        <dbReference type="SAM" id="MobiDB-lite"/>
    </source>
</evidence>
<dbReference type="OrthoDB" id="192153at2157"/>
<evidence type="ECO:0000313" key="3">
    <source>
        <dbReference type="Proteomes" id="UP000198888"/>
    </source>
</evidence>
<proteinExistence type="predicted"/>
<dbReference type="Gene3D" id="1.10.10.10">
    <property type="entry name" value="Winged helix-like DNA-binding domain superfamily/Winged helix DNA-binding domain"/>
    <property type="match status" value="1"/>
</dbReference>
<accession>A0A2H4Q240</accession>